<dbReference type="PANTHER" id="PTHR12461:SF105">
    <property type="entry name" value="HYPOXIA-INDUCIBLE FACTOR 1-ALPHA INHIBITOR"/>
    <property type="match status" value="1"/>
</dbReference>
<dbReference type="EMBL" id="JAZHXJ010000134">
    <property type="protein sequence ID" value="KAL1872649.1"/>
    <property type="molecule type" value="Genomic_DNA"/>
</dbReference>
<feature type="domain" description="JmjC" evidence="1">
    <location>
        <begin position="180"/>
        <end position="345"/>
    </location>
</feature>
<evidence type="ECO:0000313" key="3">
    <source>
        <dbReference type="Proteomes" id="UP001586593"/>
    </source>
</evidence>
<evidence type="ECO:0000259" key="1">
    <source>
        <dbReference type="PROSITE" id="PS51184"/>
    </source>
</evidence>
<sequence>MSRVIGMPIARIAGIRRLSTAVRAIAKSVEDVSSDEFRRAAFDIEQPLIMKSRTKPSDHDFQRSSLHVLLSKWFEPSPSSRCHLATSYLKRHAFALLPYELILGTRDQTSEGAGEAEDTIRAFSSWLLDRRQPDGTSLAHLLLQCTSEPASIDTGPRLVRFYAPLALFLASLEYNAVHSHQTVKRLYIAQAPLDTLPPELERDVVVPEIVKTAGRGDVYSSSIWLGLEPTYTPWHRDPNPNLFCQVCSSKLVRLLPPSAGEQVFREVQASLGKSSSSRIRGEEMMQGAERTAFYDAIWGTEPQPGILEADLGSGDGLFIPKGWWHSVKSKLGEGNLNVSINWWFR</sequence>
<name>A0ABR3X9N9_9PEZI</name>
<organism evidence="2 3">
    <name type="scientific">Phialemonium thermophilum</name>
    <dbReference type="NCBI Taxonomy" id="223376"/>
    <lineage>
        <taxon>Eukaryota</taxon>
        <taxon>Fungi</taxon>
        <taxon>Dikarya</taxon>
        <taxon>Ascomycota</taxon>
        <taxon>Pezizomycotina</taxon>
        <taxon>Sordariomycetes</taxon>
        <taxon>Sordariomycetidae</taxon>
        <taxon>Cephalothecales</taxon>
        <taxon>Cephalothecaceae</taxon>
        <taxon>Phialemonium</taxon>
    </lineage>
</organism>
<dbReference type="Gene3D" id="2.60.120.650">
    <property type="entry name" value="Cupin"/>
    <property type="match status" value="1"/>
</dbReference>
<dbReference type="SUPFAM" id="SSF51197">
    <property type="entry name" value="Clavaminate synthase-like"/>
    <property type="match status" value="1"/>
</dbReference>
<accession>A0ABR3X9N9</accession>
<dbReference type="Pfam" id="PF13621">
    <property type="entry name" value="Cupin_8"/>
    <property type="match status" value="1"/>
</dbReference>
<protein>
    <recommendedName>
        <fullName evidence="1">JmjC domain-containing protein</fullName>
    </recommendedName>
</protein>
<gene>
    <name evidence="2" type="ORF">VTK73DRAFT_1410</name>
</gene>
<proteinExistence type="predicted"/>
<dbReference type="Proteomes" id="UP001586593">
    <property type="component" value="Unassembled WGS sequence"/>
</dbReference>
<dbReference type="InterPro" id="IPR003347">
    <property type="entry name" value="JmjC_dom"/>
</dbReference>
<reference evidence="2 3" key="1">
    <citation type="journal article" date="2024" name="Commun. Biol.">
        <title>Comparative genomic analysis of thermophilic fungi reveals convergent evolutionary adaptations and gene losses.</title>
        <authorList>
            <person name="Steindorff A.S."/>
            <person name="Aguilar-Pontes M.V."/>
            <person name="Robinson A.J."/>
            <person name="Andreopoulos B."/>
            <person name="LaButti K."/>
            <person name="Kuo A."/>
            <person name="Mondo S."/>
            <person name="Riley R."/>
            <person name="Otillar R."/>
            <person name="Haridas S."/>
            <person name="Lipzen A."/>
            <person name="Grimwood J."/>
            <person name="Schmutz J."/>
            <person name="Clum A."/>
            <person name="Reid I.D."/>
            <person name="Moisan M.C."/>
            <person name="Butler G."/>
            <person name="Nguyen T.T.M."/>
            <person name="Dewar K."/>
            <person name="Conant G."/>
            <person name="Drula E."/>
            <person name="Henrissat B."/>
            <person name="Hansel C."/>
            <person name="Singer S."/>
            <person name="Hutchinson M.I."/>
            <person name="de Vries R.P."/>
            <person name="Natvig D.O."/>
            <person name="Powell A.J."/>
            <person name="Tsang A."/>
            <person name="Grigoriev I.V."/>
        </authorList>
    </citation>
    <scope>NUCLEOTIDE SEQUENCE [LARGE SCALE GENOMIC DNA]</scope>
    <source>
        <strain evidence="2 3">ATCC 24622</strain>
    </source>
</reference>
<dbReference type="PROSITE" id="PS51184">
    <property type="entry name" value="JMJC"/>
    <property type="match status" value="1"/>
</dbReference>
<dbReference type="InterPro" id="IPR041667">
    <property type="entry name" value="Cupin_8"/>
</dbReference>
<keyword evidence="3" id="KW-1185">Reference proteome</keyword>
<comment type="caution">
    <text evidence="2">The sequence shown here is derived from an EMBL/GenBank/DDBJ whole genome shotgun (WGS) entry which is preliminary data.</text>
</comment>
<dbReference type="PANTHER" id="PTHR12461">
    <property type="entry name" value="HYPOXIA-INDUCIBLE FACTOR 1 ALPHA INHIBITOR-RELATED"/>
    <property type="match status" value="1"/>
</dbReference>
<evidence type="ECO:0000313" key="2">
    <source>
        <dbReference type="EMBL" id="KAL1872649.1"/>
    </source>
</evidence>